<sequence>NNIMVRIGDADGTKQAVNMPLPFGKTYRALEGIQVVMGSRNIIYNQGTSNDVILAIDPKIRLDPAVLNPFPKVEQVDAFGNTKKDANGNPIMGRNYPFKPNPGGFNLLTPSASMATYSAQWKDAWTKTKNMSLPSKEDLSNYWKEKTKDLTKENLLKGMKNTTGNVLFGGQGSDVILAIGKNNFVFGDTWTSILDYDINMLWRSDNQVWSLQNIPGIGGLMAMAGIDIGALAPSGTIGSLTGLSGGADGSVSHDGSKVDEAWAGLAAGMPYVEFKVPSAIISGIGTPINYISDVVNGISNGDWYGDLVAKGTEWNQGSPDVDGNGYTDAADQSGARGYESGKIGDAFSGWNSGGPQLISAIPDLSVFASMGTWVPNLWNYFTGSADADGSWLNEMKDYYEKMGILQNDGDLILGVGELNYVFGGAGGDMAVLLGEKNRFLGGDGRDVALGWGNDNRLFGGNGDDMILALGQYNSVRGDAGDDVLIALGQNNRIKGVSGENFMMAVGNSNTIVGGSQNDMLVALGSNNYMYGGDGDDFLIGVGQNNIYNLGGGNDYVINIGFASMTYFGGGTDVAIAAGAGNYLDTQEGDDVLVGSADGQGNYLSGGRGNDTIYLGGLENKVYGDRSEDSDANKGNDTFVITENIKTVEVRDLEDKHGAIDQGDRLVLGSGLDKDKIWFSQNNDDLVIEIDRWDSAANPTQPDYEVGLLTIQNWFQSSDHQTELAFDYDDTAKTASLLSASDIASLVSAMAGYSRGSASAGFSSGLTAAEKTALDNIWNNATQTTNYSVASA</sequence>
<protein>
    <recommendedName>
        <fullName evidence="3">Ca2+-binding RTX toxin-like protein</fullName>
    </recommendedName>
</protein>
<dbReference type="EMBL" id="QRDW01000004">
    <property type="protein sequence ID" value="RED51090.1"/>
    <property type="molecule type" value="Genomic_DNA"/>
</dbReference>
<accession>A0A3D9HNL5</accession>
<proteinExistence type="predicted"/>
<dbReference type="RefSeq" id="WP_218044661.1">
    <property type="nucleotide sequence ID" value="NZ_QRDW01000004.1"/>
</dbReference>
<gene>
    <name evidence="1" type="ORF">DFP90_104370</name>
</gene>
<dbReference type="Pfam" id="PF00353">
    <property type="entry name" value="HemolysinCabind"/>
    <property type="match status" value="4"/>
</dbReference>
<dbReference type="InterPro" id="IPR011049">
    <property type="entry name" value="Serralysin-like_metalloprot_C"/>
</dbReference>
<comment type="caution">
    <text evidence="1">The sequence shown here is derived from an EMBL/GenBank/DDBJ whole genome shotgun (WGS) entry which is preliminary data.</text>
</comment>
<dbReference type="SUPFAM" id="SSF51120">
    <property type="entry name" value="beta-Roll"/>
    <property type="match status" value="2"/>
</dbReference>
<reference evidence="1 2" key="1">
    <citation type="submission" date="2018-07" db="EMBL/GenBank/DDBJ databases">
        <title>Genomic Encyclopedia of Type Strains, Phase III (KMG-III): the genomes of soil and plant-associated and newly described type strains.</title>
        <authorList>
            <person name="Whitman W."/>
        </authorList>
    </citation>
    <scope>NUCLEOTIDE SEQUENCE [LARGE SCALE GENOMIC DNA]</scope>
    <source>
        <strain evidence="1 2">CECT 8488</strain>
    </source>
</reference>
<evidence type="ECO:0000313" key="2">
    <source>
        <dbReference type="Proteomes" id="UP000256845"/>
    </source>
</evidence>
<evidence type="ECO:0008006" key="3">
    <source>
        <dbReference type="Google" id="ProtNLM"/>
    </source>
</evidence>
<name>A0A3D9HNL5_9PROT</name>
<dbReference type="Gene3D" id="2.160.20.160">
    <property type="match status" value="1"/>
</dbReference>
<dbReference type="Proteomes" id="UP000256845">
    <property type="component" value="Unassembled WGS sequence"/>
</dbReference>
<organism evidence="1 2">
    <name type="scientific">Aestuariispira insulae</name>
    <dbReference type="NCBI Taxonomy" id="1461337"/>
    <lineage>
        <taxon>Bacteria</taxon>
        <taxon>Pseudomonadati</taxon>
        <taxon>Pseudomonadota</taxon>
        <taxon>Alphaproteobacteria</taxon>
        <taxon>Rhodospirillales</taxon>
        <taxon>Kiloniellaceae</taxon>
        <taxon>Aestuariispira</taxon>
    </lineage>
</organism>
<dbReference type="AlphaFoldDB" id="A0A3D9HNL5"/>
<dbReference type="PRINTS" id="PR00313">
    <property type="entry name" value="CABNDNGRPT"/>
</dbReference>
<dbReference type="InterPro" id="IPR001343">
    <property type="entry name" value="Hemolysn_Ca-bd"/>
</dbReference>
<keyword evidence="2" id="KW-1185">Reference proteome</keyword>
<evidence type="ECO:0000313" key="1">
    <source>
        <dbReference type="EMBL" id="RED51090.1"/>
    </source>
</evidence>
<dbReference type="GO" id="GO:0005509">
    <property type="term" value="F:calcium ion binding"/>
    <property type="evidence" value="ECO:0007669"/>
    <property type="project" value="InterPro"/>
</dbReference>
<feature type="non-terminal residue" evidence="1">
    <location>
        <position position="1"/>
    </location>
</feature>